<dbReference type="Proteomes" id="UP001163046">
    <property type="component" value="Unassembled WGS sequence"/>
</dbReference>
<dbReference type="InterPro" id="IPR001506">
    <property type="entry name" value="Peptidase_M12A"/>
</dbReference>
<dbReference type="AlphaFoldDB" id="A0A9X0A4V0"/>
<evidence type="ECO:0000256" key="2">
    <source>
        <dbReference type="ARBA" id="ARBA00022723"/>
    </source>
</evidence>
<sequence length="148" mass="16254">MKWLYVFVLCGVVLAENPEESGGDDVYEGDMILTADQRMAAVMGMDVDNPFGRGSTKNTQWPGGVMPYVIDSSLSRDSRAMAAIQAGMEEWTSKTCIRFKERTSESGYANFILGSGCSSHVGRIGRRQNINLARGCWHRGTVAHEIGQ</sequence>
<dbReference type="PANTHER" id="PTHR10127">
    <property type="entry name" value="DISCOIDIN, CUB, EGF, LAMININ , AND ZINC METALLOPROTEASE DOMAIN CONTAINING"/>
    <property type="match status" value="1"/>
</dbReference>
<dbReference type="EMBL" id="MU825399">
    <property type="protein sequence ID" value="KAJ7393130.1"/>
    <property type="molecule type" value="Genomic_DNA"/>
</dbReference>
<evidence type="ECO:0000256" key="3">
    <source>
        <dbReference type="ARBA" id="ARBA00022801"/>
    </source>
</evidence>
<accession>A0A9X0A4V0</accession>
<dbReference type="SMART" id="SM00235">
    <property type="entry name" value="ZnMc"/>
    <property type="match status" value="1"/>
</dbReference>
<evidence type="ECO:0000256" key="6">
    <source>
        <dbReference type="PROSITE-ProRule" id="PRU01211"/>
    </source>
</evidence>
<evidence type="ECO:0000256" key="7">
    <source>
        <dbReference type="SAM" id="SignalP"/>
    </source>
</evidence>
<keyword evidence="10" id="KW-1185">Reference proteome</keyword>
<comment type="caution">
    <text evidence="6">Lacks conserved residue(s) required for the propagation of feature annotation.</text>
</comment>
<evidence type="ECO:0000313" key="9">
    <source>
        <dbReference type="EMBL" id="KAJ7393130.1"/>
    </source>
</evidence>
<organism evidence="9 10">
    <name type="scientific">Desmophyllum pertusum</name>
    <dbReference type="NCBI Taxonomy" id="174260"/>
    <lineage>
        <taxon>Eukaryota</taxon>
        <taxon>Metazoa</taxon>
        <taxon>Cnidaria</taxon>
        <taxon>Anthozoa</taxon>
        <taxon>Hexacorallia</taxon>
        <taxon>Scleractinia</taxon>
        <taxon>Caryophylliina</taxon>
        <taxon>Caryophylliidae</taxon>
        <taxon>Desmophyllum</taxon>
    </lineage>
</organism>
<evidence type="ECO:0000313" key="10">
    <source>
        <dbReference type="Proteomes" id="UP001163046"/>
    </source>
</evidence>
<keyword evidence="2" id="KW-0479">Metal-binding</keyword>
<evidence type="ECO:0000256" key="1">
    <source>
        <dbReference type="ARBA" id="ARBA00022670"/>
    </source>
</evidence>
<evidence type="ECO:0000259" key="8">
    <source>
        <dbReference type="PROSITE" id="PS51864"/>
    </source>
</evidence>
<reference evidence="9" key="1">
    <citation type="submission" date="2023-01" db="EMBL/GenBank/DDBJ databases">
        <title>Genome assembly of the deep-sea coral Lophelia pertusa.</title>
        <authorList>
            <person name="Herrera S."/>
            <person name="Cordes E."/>
        </authorList>
    </citation>
    <scope>NUCLEOTIDE SEQUENCE</scope>
    <source>
        <strain evidence="9">USNM1676648</strain>
        <tissue evidence="9">Polyp</tissue>
    </source>
</reference>
<keyword evidence="5" id="KW-0482">Metalloprotease</keyword>
<dbReference type="SUPFAM" id="SSF55486">
    <property type="entry name" value="Metalloproteases ('zincins'), catalytic domain"/>
    <property type="match status" value="1"/>
</dbReference>
<dbReference type="Gene3D" id="3.40.390.10">
    <property type="entry name" value="Collagenase (Catalytic Domain)"/>
    <property type="match status" value="1"/>
</dbReference>
<dbReference type="GO" id="GO:0006508">
    <property type="term" value="P:proteolysis"/>
    <property type="evidence" value="ECO:0007669"/>
    <property type="project" value="UniProtKB-KW"/>
</dbReference>
<evidence type="ECO:0000256" key="4">
    <source>
        <dbReference type="ARBA" id="ARBA00022833"/>
    </source>
</evidence>
<feature type="chain" id="PRO_5040799350" description="Peptidase M12A domain-containing protein" evidence="7">
    <location>
        <begin position="16"/>
        <end position="148"/>
    </location>
</feature>
<keyword evidence="1" id="KW-0645">Protease</keyword>
<feature type="domain" description="Peptidase M12A" evidence="8">
    <location>
        <begin position="49"/>
        <end position="148"/>
    </location>
</feature>
<dbReference type="GO" id="GO:0004222">
    <property type="term" value="F:metalloendopeptidase activity"/>
    <property type="evidence" value="ECO:0007669"/>
    <property type="project" value="InterPro"/>
</dbReference>
<keyword evidence="4" id="KW-0862">Zinc</keyword>
<dbReference type="OrthoDB" id="291007at2759"/>
<dbReference type="PANTHER" id="PTHR10127:SF780">
    <property type="entry name" value="METALLOENDOPEPTIDASE"/>
    <property type="match status" value="1"/>
</dbReference>
<dbReference type="InterPro" id="IPR024079">
    <property type="entry name" value="MetalloPept_cat_dom_sf"/>
</dbReference>
<gene>
    <name evidence="9" type="ORF">OS493_008430</name>
</gene>
<dbReference type="GO" id="GO:0008270">
    <property type="term" value="F:zinc ion binding"/>
    <property type="evidence" value="ECO:0007669"/>
    <property type="project" value="InterPro"/>
</dbReference>
<comment type="caution">
    <text evidence="9">The sequence shown here is derived from an EMBL/GenBank/DDBJ whole genome shotgun (WGS) entry which is preliminary data.</text>
</comment>
<dbReference type="PROSITE" id="PS51864">
    <property type="entry name" value="ASTACIN"/>
    <property type="match status" value="1"/>
</dbReference>
<protein>
    <recommendedName>
        <fullName evidence="8">Peptidase M12A domain-containing protein</fullName>
    </recommendedName>
</protein>
<evidence type="ECO:0000256" key="5">
    <source>
        <dbReference type="ARBA" id="ARBA00023049"/>
    </source>
</evidence>
<keyword evidence="7" id="KW-0732">Signal</keyword>
<name>A0A9X0A4V0_9CNID</name>
<proteinExistence type="predicted"/>
<dbReference type="Pfam" id="PF01400">
    <property type="entry name" value="Astacin"/>
    <property type="match status" value="1"/>
</dbReference>
<keyword evidence="3" id="KW-0378">Hydrolase</keyword>
<feature type="active site" evidence="6">
    <location>
        <position position="145"/>
    </location>
</feature>
<feature type="signal peptide" evidence="7">
    <location>
        <begin position="1"/>
        <end position="15"/>
    </location>
</feature>
<dbReference type="InterPro" id="IPR006026">
    <property type="entry name" value="Peptidase_Metallo"/>
</dbReference>